<keyword evidence="2" id="KW-1185">Reference proteome</keyword>
<evidence type="ECO:0000313" key="1">
    <source>
        <dbReference type="EMBL" id="SJZ58407.1"/>
    </source>
</evidence>
<accession>A0A1T4LUS7</accession>
<gene>
    <name evidence="1" type="ORF">SAMN04488132_1038</name>
</gene>
<dbReference type="Pfam" id="PF07617">
    <property type="entry name" value="DUF1579"/>
    <property type="match status" value="1"/>
</dbReference>
<dbReference type="STRING" id="413434.SAMN04488132_1038"/>
<dbReference type="RefSeq" id="WP_139367009.1">
    <property type="nucleotide sequence ID" value="NZ_FUWH01000003.1"/>
</dbReference>
<proteinExistence type="predicted"/>
<dbReference type="InterPro" id="IPR011473">
    <property type="entry name" value="DUF1579"/>
</dbReference>
<name>A0A1T4LUS7_9BACT</name>
<protein>
    <recommendedName>
        <fullName evidence="3">DUF1579 domain-containing protein</fullName>
    </recommendedName>
</protein>
<reference evidence="1 2" key="1">
    <citation type="submission" date="2017-02" db="EMBL/GenBank/DDBJ databases">
        <authorList>
            <person name="Peterson S.W."/>
        </authorList>
    </citation>
    <scope>NUCLEOTIDE SEQUENCE [LARGE SCALE GENOMIC DNA]</scope>
    <source>
        <strain evidence="1 2">DSM 22335</strain>
    </source>
</reference>
<evidence type="ECO:0000313" key="2">
    <source>
        <dbReference type="Proteomes" id="UP000190888"/>
    </source>
</evidence>
<evidence type="ECO:0008006" key="3">
    <source>
        <dbReference type="Google" id="ProtNLM"/>
    </source>
</evidence>
<dbReference type="OrthoDB" id="277821at2"/>
<sequence>MKKNHLLLAGLFMLAAACNNESKKEADTAAKKDTTSQSAATPAPDSATMMKNWEAYMTPGEMHKMMASWNGKWTADVTSWMAEDAPPTKSTGTAVNSMALGGRYQVSSFKGNFNGMPFEGMGTLAYDNAKKTFISTWLDNMGTGVMKLEGTWDAAAKTMDMRGKMVDPGTGKEVDAHETFVVKDDKTQVMTMYAPGANGKEFKTMEIVFTRN</sequence>
<dbReference type="EMBL" id="FUWH01000003">
    <property type="protein sequence ID" value="SJZ58407.1"/>
    <property type="molecule type" value="Genomic_DNA"/>
</dbReference>
<dbReference type="AlphaFoldDB" id="A0A1T4LUS7"/>
<organism evidence="1 2">
    <name type="scientific">Sediminibacterium ginsengisoli</name>
    <dbReference type="NCBI Taxonomy" id="413434"/>
    <lineage>
        <taxon>Bacteria</taxon>
        <taxon>Pseudomonadati</taxon>
        <taxon>Bacteroidota</taxon>
        <taxon>Chitinophagia</taxon>
        <taxon>Chitinophagales</taxon>
        <taxon>Chitinophagaceae</taxon>
        <taxon>Sediminibacterium</taxon>
    </lineage>
</organism>
<dbReference type="Proteomes" id="UP000190888">
    <property type="component" value="Unassembled WGS sequence"/>
</dbReference>
<dbReference type="PROSITE" id="PS51257">
    <property type="entry name" value="PROKAR_LIPOPROTEIN"/>
    <property type="match status" value="1"/>
</dbReference>